<sequence length="172" mass="20262">MISHRGLIHIFLRNRVYSPKLGRFLQQDPMRFRAGDLNMYRYASNRYLNFTDPLGLQCGPRWMGDSMNSIGRFNAKEACRAHDDIYDDGILDGDDPNYPLDPNLIHDGWYFPEGNGERYGPAYRLGDELPRSEADTMFLDTMRANNPGIWGQTFSFFYYSLVYFFGWLFWYE</sequence>
<proteinExistence type="predicted"/>
<organism evidence="2 3">
    <name type="scientific">Alteromonas sediminis</name>
    <dbReference type="NCBI Taxonomy" id="2259342"/>
    <lineage>
        <taxon>Bacteria</taxon>
        <taxon>Pseudomonadati</taxon>
        <taxon>Pseudomonadota</taxon>
        <taxon>Gammaproteobacteria</taxon>
        <taxon>Alteromonadales</taxon>
        <taxon>Alteromonadaceae</taxon>
        <taxon>Alteromonas/Salinimonas group</taxon>
        <taxon>Alteromonas</taxon>
    </lineage>
</organism>
<dbReference type="OrthoDB" id="9815903at2"/>
<evidence type="ECO:0000256" key="1">
    <source>
        <dbReference type="SAM" id="Phobius"/>
    </source>
</evidence>
<evidence type="ECO:0008006" key="4">
    <source>
        <dbReference type="Google" id="ProtNLM"/>
    </source>
</evidence>
<reference evidence="2 3" key="1">
    <citation type="submission" date="2018-11" db="EMBL/GenBank/DDBJ databases">
        <authorList>
            <person name="Ye M.-Q."/>
            <person name="Du Z.-J."/>
        </authorList>
    </citation>
    <scope>NUCLEOTIDE SEQUENCE [LARGE SCALE GENOMIC DNA]</scope>
    <source>
        <strain evidence="2 3">U0105</strain>
    </source>
</reference>
<accession>A0A3N5Y2W9</accession>
<dbReference type="EMBL" id="RPOK01000002">
    <property type="protein sequence ID" value="RPJ67690.1"/>
    <property type="molecule type" value="Genomic_DNA"/>
</dbReference>
<keyword evidence="3" id="KW-1185">Reference proteome</keyword>
<dbReference type="InterPro" id="IPR022385">
    <property type="entry name" value="Rhs_assc_core"/>
</dbReference>
<dbReference type="AlphaFoldDB" id="A0A3N5Y2W9"/>
<comment type="caution">
    <text evidence="2">The sequence shown here is derived from an EMBL/GenBank/DDBJ whole genome shotgun (WGS) entry which is preliminary data.</text>
</comment>
<keyword evidence="1" id="KW-1133">Transmembrane helix</keyword>
<keyword evidence="1" id="KW-0472">Membrane</keyword>
<protein>
    <recommendedName>
        <fullName evidence="4">RHS repeat-associated core domain-containing protein</fullName>
    </recommendedName>
</protein>
<dbReference type="NCBIfam" id="TIGR03696">
    <property type="entry name" value="Rhs_assc_core"/>
    <property type="match status" value="1"/>
</dbReference>
<name>A0A3N5Y2W9_9ALTE</name>
<feature type="transmembrane region" description="Helical" evidence="1">
    <location>
        <begin position="149"/>
        <end position="170"/>
    </location>
</feature>
<dbReference type="Gene3D" id="2.180.10.10">
    <property type="entry name" value="RHS repeat-associated core"/>
    <property type="match status" value="1"/>
</dbReference>
<gene>
    <name evidence="2" type="ORF">DRW07_08715</name>
</gene>
<keyword evidence="1" id="KW-0812">Transmembrane</keyword>
<evidence type="ECO:0000313" key="2">
    <source>
        <dbReference type="EMBL" id="RPJ67690.1"/>
    </source>
</evidence>
<dbReference type="Proteomes" id="UP000275281">
    <property type="component" value="Unassembled WGS sequence"/>
</dbReference>
<evidence type="ECO:0000313" key="3">
    <source>
        <dbReference type="Proteomes" id="UP000275281"/>
    </source>
</evidence>